<dbReference type="Proteomes" id="UP001153069">
    <property type="component" value="Unassembled WGS sequence"/>
</dbReference>
<accession>A0A9N8I1J6</accession>
<evidence type="ECO:0000313" key="2">
    <source>
        <dbReference type="EMBL" id="CAB9531613.1"/>
    </source>
</evidence>
<gene>
    <name evidence="2" type="ORF">SEMRO_3737_G350730.1</name>
</gene>
<evidence type="ECO:0000313" key="3">
    <source>
        <dbReference type="Proteomes" id="UP001153069"/>
    </source>
</evidence>
<dbReference type="EMBL" id="CAICTM010003735">
    <property type="protein sequence ID" value="CAB9531613.1"/>
    <property type="molecule type" value="Genomic_DNA"/>
</dbReference>
<name>A0A9N8I1J6_9STRA</name>
<protein>
    <submittedName>
        <fullName evidence="2">Uncharacterized protein</fullName>
    </submittedName>
</protein>
<dbReference type="AlphaFoldDB" id="A0A9N8I1J6"/>
<comment type="caution">
    <text evidence="2">The sequence shown here is derived from an EMBL/GenBank/DDBJ whole genome shotgun (WGS) entry which is preliminary data.</text>
</comment>
<proteinExistence type="predicted"/>
<reference evidence="2" key="1">
    <citation type="submission" date="2020-06" db="EMBL/GenBank/DDBJ databases">
        <authorList>
            <consortium name="Plant Systems Biology data submission"/>
        </authorList>
    </citation>
    <scope>NUCLEOTIDE SEQUENCE</scope>
    <source>
        <strain evidence="2">D6</strain>
    </source>
</reference>
<keyword evidence="3" id="KW-1185">Reference proteome</keyword>
<organism evidence="2 3">
    <name type="scientific">Seminavis robusta</name>
    <dbReference type="NCBI Taxonomy" id="568900"/>
    <lineage>
        <taxon>Eukaryota</taxon>
        <taxon>Sar</taxon>
        <taxon>Stramenopiles</taxon>
        <taxon>Ochrophyta</taxon>
        <taxon>Bacillariophyta</taxon>
        <taxon>Bacillariophyceae</taxon>
        <taxon>Bacillariophycidae</taxon>
        <taxon>Naviculales</taxon>
        <taxon>Naviculaceae</taxon>
        <taxon>Seminavis</taxon>
    </lineage>
</organism>
<evidence type="ECO:0000256" key="1">
    <source>
        <dbReference type="SAM" id="MobiDB-lite"/>
    </source>
</evidence>
<feature type="region of interest" description="Disordered" evidence="1">
    <location>
        <begin position="1"/>
        <end position="22"/>
    </location>
</feature>
<sequence length="317" mass="36255">MASRPRRATGTSHSGPAKPKYGQAQADWIKKVHFEVEAKGASFFKAGIGRDWSQIAPHGGRNTCLNQRDPIVLASTMYVRPVACWIPHLLIPSHLPSCPHCEKNNGISLNPKLDWVATPKILYGLYDHRYLDTIYYKCEPCKRKFTGYNEKSLELDSNKLIGIFNFHVSRGVGVDQELYAHIVNRSCDPTAAIYRGIAQGVANRYINDSLFYYQSCAAKKVAVEPRKVVPGTNQRTIDSMIKFVPPPTESEKKRRKLENDLSRARRAWEWARDRATADITFQDIFRRKSNRNNLNLSVQGYWKTEASCDDWLWNLFC</sequence>